<protein>
    <recommendedName>
        <fullName evidence="4">Secreted protein</fullName>
    </recommendedName>
</protein>
<dbReference type="Proteomes" id="UP000823388">
    <property type="component" value="Chromosome 8K"/>
</dbReference>
<dbReference type="AlphaFoldDB" id="A0A8T0PKD1"/>
<keyword evidence="1" id="KW-0732">Signal</keyword>
<evidence type="ECO:0000313" key="2">
    <source>
        <dbReference type="EMBL" id="KAG2561555.1"/>
    </source>
</evidence>
<sequence length="92" mass="9787">MLLRLLHAALVPVPTGSSTAATHGLCCSCSCSYAPPHPCHRGPCMPPSRQPLPLSLCLLMVRASSSATAADRAATHTPADLLRVRFRCAHDW</sequence>
<feature type="chain" id="PRO_5035927972" description="Secreted protein" evidence="1">
    <location>
        <begin position="21"/>
        <end position="92"/>
    </location>
</feature>
<evidence type="ECO:0000313" key="3">
    <source>
        <dbReference type="Proteomes" id="UP000823388"/>
    </source>
</evidence>
<evidence type="ECO:0000256" key="1">
    <source>
        <dbReference type="SAM" id="SignalP"/>
    </source>
</evidence>
<reference evidence="2" key="1">
    <citation type="submission" date="2020-05" db="EMBL/GenBank/DDBJ databases">
        <title>WGS assembly of Panicum virgatum.</title>
        <authorList>
            <person name="Lovell J.T."/>
            <person name="Jenkins J."/>
            <person name="Shu S."/>
            <person name="Juenger T.E."/>
            <person name="Schmutz J."/>
        </authorList>
    </citation>
    <scope>NUCLEOTIDE SEQUENCE</scope>
    <source>
        <strain evidence="2">AP13</strain>
    </source>
</reference>
<proteinExistence type="predicted"/>
<accession>A0A8T0PKD1</accession>
<keyword evidence="3" id="KW-1185">Reference proteome</keyword>
<evidence type="ECO:0008006" key="4">
    <source>
        <dbReference type="Google" id="ProtNLM"/>
    </source>
</evidence>
<dbReference type="EMBL" id="CM029051">
    <property type="protein sequence ID" value="KAG2561555.1"/>
    <property type="molecule type" value="Genomic_DNA"/>
</dbReference>
<feature type="signal peptide" evidence="1">
    <location>
        <begin position="1"/>
        <end position="20"/>
    </location>
</feature>
<comment type="caution">
    <text evidence="2">The sequence shown here is derived from an EMBL/GenBank/DDBJ whole genome shotgun (WGS) entry which is preliminary data.</text>
</comment>
<organism evidence="2 3">
    <name type="scientific">Panicum virgatum</name>
    <name type="common">Blackwell switchgrass</name>
    <dbReference type="NCBI Taxonomy" id="38727"/>
    <lineage>
        <taxon>Eukaryota</taxon>
        <taxon>Viridiplantae</taxon>
        <taxon>Streptophyta</taxon>
        <taxon>Embryophyta</taxon>
        <taxon>Tracheophyta</taxon>
        <taxon>Spermatophyta</taxon>
        <taxon>Magnoliopsida</taxon>
        <taxon>Liliopsida</taxon>
        <taxon>Poales</taxon>
        <taxon>Poaceae</taxon>
        <taxon>PACMAD clade</taxon>
        <taxon>Panicoideae</taxon>
        <taxon>Panicodae</taxon>
        <taxon>Paniceae</taxon>
        <taxon>Panicinae</taxon>
        <taxon>Panicum</taxon>
        <taxon>Panicum sect. Hiantes</taxon>
    </lineage>
</organism>
<gene>
    <name evidence="2" type="ORF">PVAP13_8KG228405</name>
</gene>
<name>A0A8T0PKD1_PANVG</name>